<dbReference type="PANTHER" id="PTHR34614:SF2">
    <property type="entry name" value="TRANSPOSASE IS4-LIKE DOMAIN-CONTAINING PROTEIN"/>
    <property type="match status" value="1"/>
</dbReference>
<accession>A0A1I0J466</accession>
<dbReference type="InterPro" id="IPR002559">
    <property type="entry name" value="Transposase_11"/>
</dbReference>
<sequence>MKLFYNKNSKDPIYYAQQGIRNGTKTTTRNVRKFGKHSELLKITDDPLAYVKEELRKMNEEYRVGKVDFAISADFNERVKHSSDTASSSNWLNIGYFFLQAFLGKLRLQDFFREKTDGRRITFDCYTIHRFLTYARILDPLSKYAIWHKLDSYYEKPGFDYQHILRFMDLLEENYDDYLAWLYRQSNTIVKRDTSVLYYDCTNFYFECEQEDEDIVDEVTGEVMKGLRQYGRCKEHRPNPIVEMGLFMDSQGIPITMCLHPGSTSEQLTAVPLEKEVLKMLPDTKFICCADAGLGSYNIRKFNSMGGRAFIVTQSAKKLSDTLKKAVFNDYGYRLLSDNSPITIRDMKTFDRHEKDNLGLYNDHAYKVIAADKVMDLGLYEDVALKNGRTVQRKAKGTLKQRIIITFSRKMMEYQRTIRNRQIERAKKLLSMKDPEEIKKGPNDVKRFMKRISKTKSGEKAEVEYILDESKIAEEEKYDGYYAVATNLSDPAKDILDVSRKRYQIEDCFRIMKTSFDGRPVNHRLPERIKAHFLICFTALLVYRLMEVKLDEQKTHVTVNDLITTLKNMNVANIHDIEYMALYNGSKALDALTQLTLLPLDRIHYRPKELNGIIKKILK</sequence>
<name>A0A1I0J466_9FIRM</name>
<dbReference type="RefSeq" id="WP_074663704.1">
    <property type="nucleotide sequence ID" value="NZ_FOIO01000049.1"/>
</dbReference>
<evidence type="ECO:0000259" key="1">
    <source>
        <dbReference type="Pfam" id="PF01609"/>
    </source>
</evidence>
<dbReference type="GO" id="GO:0006313">
    <property type="term" value="P:DNA transposition"/>
    <property type="evidence" value="ECO:0007669"/>
    <property type="project" value="InterPro"/>
</dbReference>
<evidence type="ECO:0000313" key="2">
    <source>
        <dbReference type="EMBL" id="SEU04320.1"/>
    </source>
</evidence>
<organism evidence="2 3">
    <name type="scientific">Enterocloster clostridioformis</name>
    <dbReference type="NCBI Taxonomy" id="1531"/>
    <lineage>
        <taxon>Bacteria</taxon>
        <taxon>Bacillati</taxon>
        <taxon>Bacillota</taxon>
        <taxon>Clostridia</taxon>
        <taxon>Lachnospirales</taxon>
        <taxon>Lachnospiraceae</taxon>
        <taxon>Enterocloster</taxon>
    </lineage>
</organism>
<dbReference type="PANTHER" id="PTHR34614">
    <property type="match status" value="1"/>
</dbReference>
<dbReference type="InterPro" id="IPR012337">
    <property type="entry name" value="RNaseH-like_sf"/>
</dbReference>
<dbReference type="Pfam" id="PF01609">
    <property type="entry name" value="DDE_Tnp_1"/>
    <property type="match status" value="1"/>
</dbReference>
<comment type="caution">
    <text evidence="2">The sequence shown here is derived from an EMBL/GenBank/DDBJ whole genome shotgun (WGS) entry which is preliminary data.</text>
</comment>
<dbReference type="GO" id="GO:0004803">
    <property type="term" value="F:transposase activity"/>
    <property type="evidence" value="ECO:0007669"/>
    <property type="project" value="InterPro"/>
</dbReference>
<dbReference type="GO" id="GO:0003677">
    <property type="term" value="F:DNA binding"/>
    <property type="evidence" value="ECO:0007669"/>
    <property type="project" value="InterPro"/>
</dbReference>
<feature type="domain" description="Transposase IS4-like" evidence="1">
    <location>
        <begin position="246"/>
        <end position="541"/>
    </location>
</feature>
<dbReference type="SUPFAM" id="SSF53098">
    <property type="entry name" value="Ribonuclease H-like"/>
    <property type="match status" value="1"/>
</dbReference>
<dbReference type="AlphaFoldDB" id="A0A1I0J466"/>
<dbReference type="Proteomes" id="UP000182121">
    <property type="component" value="Unassembled WGS sequence"/>
</dbReference>
<protein>
    <submittedName>
        <fullName evidence="2">Transposase</fullName>
    </submittedName>
</protein>
<proteinExistence type="predicted"/>
<dbReference type="EMBL" id="FOIO01000049">
    <property type="protein sequence ID" value="SEU04320.1"/>
    <property type="molecule type" value="Genomic_DNA"/>
</dbReference>
<reference evidence="2 3" key="1">
    <citation type="submission" date="2016-10" db="EMBL/GenBank/DDBJ databases">
        <authorList>
            <person name="Varghese N."/>
            <person name="Submissions S."/>
        </authorList>
    </citation>
    <scope>NUCLEOTIDE SEQUENCE [LARGE SCALE GENOMIC DNA]</scope>
    <source>
        <strain evidence="2 3">NLAE-zl-C196</strain>
    </source>
</reference>
<evidence type="ECO:0000313" key="3">
    <source>
        <dbReference type="Proteomes" id="UP000182121"/>
    </source>
</evidence>
<gene>
    <name evidence="2" type="ORF">SAMN05216521_104934</name>
</gene>